<keyword evidence="6" id="KW-0963">Cytoplasm</keyword>
<keyword evidence="3 6" id="KW-0547">Nucleotide-binding</keyword>
<keyword evidence="2 6" id="KW-0819">tRNA processing</keyword>
<proteinExistence type="inferred from homology"/>
<keyword evidence="4 6" id="KW-0067">ATP-binding</keyword>
<evidence type="ECO:0000256" key="1">
    <source>
        <dbReference type="ARBA" id="ARBA00022598"/>
    </source>
</evidence>
<dbReference type="Gene3D" id="3.40.50.620">
    <property type="entry name" value="HUPs"/>
    <property type="match status" value="1"/>
</dbReference>
<evidence type="ECO:0000313" key="8">
    <source>
        <dbReference type="EMBL" id="WYM97414.1"/>
    </source>
</evidence>
<dbReference type="PANTHER" id="PTHR43033">
    <property type="entry name" value="TRNA(ILE)-LYSIDINE SYNTHASE-RELATED"/>
    <property type="match status" value="1"/>
</dbReference>
<gene>
    <name evidence="6 8" type="primary">tilS</name>
    <name evidence="8" type="ORF">LQ356_00750</name>
</gene>
<evidence type="ECO:0000256" key="5">
    <source>
        <dbReference type="ARBA" id="ARBA00048539"/>
    </source>
</evidence>
<accession>A0ABZ2TM15</accession>
<comment type="subcellular location">
    <subcellularLocation>
        <location evidence="6">Cytoplasm</location>
    </subcellularLocation>
</comment>
<dbReference type="InterPro" id="IPR014729">
    <property type="entry name" value="Rossmann-like_a/b/a_fold"/>
</dbReference>
<sequence>MNNEILDILKKDDVDLTSKFLIGVSGGPDSMYLLWHLKDLDVIVAHVNYHKRIDSNNDQKIVEEFCKTYNIPFEVLEITSHNEKGNFQAIARQERYDFYRKIYQKYNCNYLLLAHHKDDFIETAIMQEQSNRKPLFYGIAKHNKINNMNIYRPLLESKWKDRIQKFCDLNNIKYAIDSTNSQNIYSRNIIRNNLKKITELEKEKIYSNFCNLNQSNQDLLNTINIEYNKWKETNFDGDWIKNSTHWDKLIFKMINEHFLHIKLSSQKINSIYQFIISSNRTSNYKLNNLNKLIKVKNKLVF</sequence>
<comment type="domain">
    <text evidence="6">The N-terminal region contains the highly conserved SGGXDS motif, predicted to be a P-loop motif involved in ATP binding.</text>
</comment>
<dbReference type="Proteomes" id="UP001622612">
    <property type="component" value="Chromosome"/>
</dbReference>
<dbReference type="CDD" id="cd01992">
    <property type="entry name" value="TilS_N"/>
    <property type="match status" value="1"/>
</dbReference>
<evidence type="ECO:0000256" key="6">
    <source>
        <dbReference type="HAMAP-Rule" id="MF_01161"/>
    </source>
</evidence>
<evidence type="ECO:0000256" key="2">
    <source>
        <dbReference type="ARBA" id="ARBA00022694"/>
    </source>
</evidence>
<evidence type="ECO:0000256" key="4">
    <source>
        <dbReference type="ARBA" id="ARBA00022840"/>
    </source>
</evidence>
<dbReference type="HAMAP" id="MF_01161">
    <property type="entry name" value="tRNA_Ile_lys_synt"/>
    <property type="match status" value="1"/>
</dbReference>
<comment type="function">
    <text evidence="6">Ligates lysine onto the cytidine present at position 34 of the AUA codon-specific tRNA(Ile) that contains the anticodon CAU, in an ATP-dependent manner. Cytidine is converted to lysidine, thus changing the amino acid specificity of the tRNA from methionine to isoleucine.</text>
</comment>
<comment type="catalytic activity">
    <reaction evidence="5 6">
        <text>cytidine(34) in tRNA(Ile2) + L-lysine + ATP = lysidine(34) in tRNA(Ile2) + AMP + diphosphate + H(+)</text>
        <dbReference type="Rhea" id="RHEA:43744"/>
        <dbReference type="Rhea" id="RHEA-COMP:10625"/>
        <dbReference type="Rhea" id="RHEA-COMP:10670"/>
        <dbReference type="ChEBI" id="CHEBI:15378"/>
        <dbReference type="ChEBI" id="CHEBI:30616"/>
        <dbReference type="ChEBI" id="CHEBI:32551"/>
        <dbReference type="ChEBI" id="CHEBI:33019"/>
        <dbReference type="ChEBI" id="CHEBI:82748"/>
        <dbReference type="ChEBI" id="CHEBI:83665"/>
        <dbReference type="ChEBI" id="CHEBI:456215"/>
        <dbReference type="EC" id="6.3.4.19"/>
    </reaction>
</comment>
<dbReference type="GO" id="GO:0032267">
    <property type="term" value="F:tRNA(Ile)-lysidine synthase activity"/>
    <property type="evidence" value="ECO:0007669"/>
    <property type="project" value="UniProtKB-EC"/>
</dbReference>
<dbReference type="SUPFAM" id="SSF52402">
    <property type="entry name" value="Adenine nucleotide alpha hydrolases-like"/>
    <property type="match status" value="1"/>
</dbReference>
<dbReference type="NCBIfam" id="TIGR02432">
    <property type="entry name" value="lysidine_TilS_N"/>
    <property type="match status" value="1"/>
</dbReference>
<dbReference type="RefSeq" id="WP_405311836.1">
    <property type="nucleotide sequence ID" value="NZ_CP088155.1"/>
</dbReference>
<dbReference type="InterPro" id="IPR012094">
    <property type="entry name" value="tRNA_Ile_lys_synt"/>
</dbReference>
<keyword evidence="9" id="KW-1185">Reference proteome</keyword>
<reference evidence="8" key="1">
    <citation type="submission" date="2021-11" db="EMBL/GenBank/DDBJ databases">
        <title>The first genome sequence of unculturable Mycoplasma faucium obtained by de novo assembly of metagenomic reads.</title>
        <authorList>
            <person name="Sabat A.J."/>
            <person name="Bathoorn E."/>
            <person name="Akkerboom V."/>
            <person name="Friedrich A.W."/>
        </authorList>
    </citation>
    <scope>NUCLEOTIDE SEQUENCE [LARGE SCALE GENOMIC DNA]</scope>
    <source>
        <strain evidence="8">UMCG-MFM1</strain>
    </source>
</reference>
<protein>
    <recommendedName>
        <fullName evidence="6">tRNA(Ile)-lysidine synthase</fullName>
        <ecNumber evidence="6">6.3.4.19</ecNumber>
    </recommendedName>
    <alternativeName>
        <fullName evidence="6">tRNA(Ile)-2-lysyl-cytidine synthase</fullName>
    </alternativeName>
    <alternativeName>
        <fullName evidence="6">tRNA(Ile)-lysidine synthetase</fullName>
    </alternativeName>
</protein>
<feature type="binding site" evidence="6">
    <location>
        <begin position="25"/>
        <end position="30"/>
    </location>
    <ligand>
        <name>ATP</name>
        <dbReference type="ChEBI" id="CHEBI:30616"/>
    </ligand>
</feature>
<keyword evidence="1 6" id="KW-0436">Ligase</keyword>
<evidence type="ECO:0000256" key="3">
    <source>
        <dbReference type="ARBA" id="ARBA00022741"/>
    </source>
</evidence>
<dbReference type="Pfam" id="PF01171">
    <property type="entry name" value="ATP_bind_3"/>
    <property type="match status" value="1"/>
</dbReference>
<dbReference type="PANTHER" id="PTHR43033:SF1">
    <property type="entry name" value="TRNA(ILE)-LYSIDINE SYNTHASE-RELATED"/>
    <property type="match status" value="1"/>
</dbReference>
<name>A0ABZ2TM15_9BACT</name>
<dbReference type="EC" id="6.3.4.19" evidence="6"/>
<organism evidence="8 9">
    <name type="scientific">Metamycoplasma faucium</name>
    <dbReference type="NCBI Taxonomy" id="56142"/>
    <lineage>
        <taxon>Bacteria</taxon>
        <taxon>Bacillati</taxon>
        <taxon>Mycoplasmatota</taxon>
        <taxon>Mycoplasmoidales</taxon>
        <taxon>Metamycoplasmataceae</taxon>
        <taxon>Metamycoplasma</taxon>
    </lineage>
</organism>
<comment type="similarity">
    <text evidence="6">Belongs to the tRNA(Ile)-lysidine synthase family.</text>
</comment>
<evidence type="ECO:0000259" key="7">
    <source>
        <dbReference type="Pfam" id="PF01171"/>
    </source>
</evidence>
<feature type="domain" description="tRNA(Ile)-lysidine/2-thiocytidine synthase N-terminal" evidence="7">
    <location>
        <begin position="19"/>
        <end position="193"/>
    </location>
</feature>
<dbReference type="InterPro" id="IPR011063">
    <property type="entry name" value="TilS/TtcA_N"/>
</dbReference>
<evidence type="ECO:0000313" key="9">
    <source>
        <dbReference type="Proteomes" id="UP001622612"/>
    </source>
</evidence>
<dbReference type="EMBL" id="CP088155">
    <property type="protein sequence ID" value="WYM97414.1"/>
    <property type="molecule type" value="Genomic_DNA"/>
</dbReference>
<dbReference type="InterPro" id="IPR012795">
    <property type="entry name" value="tRNA_Ile_lys_synt_N"/>
</dbReference>